<keyword evidence="3" id="KW-0034">Amyloid</keyword>
<evidence type="ECO:0000313" key="8">
    <source>
        <dbReference type="Proteomes" id="UP000072189"/>
    </source>
</evidence>
<dbReference type="PROSITE" id="PS51884">
    <property type="entry name" value="CHAPLIN"/>
    <property type="match status" value="5"/>
</dbReference>
<dbReference type="PATRIC" id="fig|2033.7.peg.1172"/>
<feature type="compositionally biased region" description="Low complexity" evidence="4">
    <location>
        <begin position="124"/>
        <end position="138"/>
    </location>
</feature>
<keyword evidence="2" id="KW-0130">Cell adhesion</keyword>
<evidence type="ECO:0000256" key="4">
    <source>
        <dbReference type="SAM" id="MobiDB-lite"/>
    </source>
</evidence>
<feature type="compositionally biased region" description="Low complexity" evidence="4">
    <location>
        <begin position="201"/>
        <end position="215"/>
    </location>
</feature>
<accession>A0A147FCM9</accession>
<keyword evidence="1" id="KW-0134">Cell wall</keyword>
<feature type="compositionally biased region" description="Pro residues" evidence="4">
    <location>
        <begin position="139"/>
        <end position="151"/>
    </location>
</feature>
<dbReference type="Pfam" id="PF03777">
    <property type="entry name" value="ChpA-C"/>
    <property type="match status" value="1"/>
</dbReference>
<dbReference type="EMBL" id="LDRV01000002">
    <property type="protein sequence ID" value="KTS14280.1"/>
    <property type="molecule type" value="Genomic_DNA"/>
</dbReference>
<sequence length="378" mass="35636">MRKFYSRALLGALVGGGLAVLGCGIANAAETSGADSLLSGDQAAVSVDLPITVGGNAVSVIGDSHSEDADTSAPAPDAAPVTTTDGSDGVASGNQGIISVDVPITVGGNAVSVIGDSHSEDADTSAPAEPAAEPETAPEQPPLPVTPPPTHEVPGKTDSVTTDGTGSIGGGNQAIIPVEVPVTIGGNAVSVIGDSHSENATTTGDTTGTTGSTGDVETDGTDSLLGGNQAIIPIAVPVTVGGNAVSVIGDSHSENATTTGDTTGTTGSTGDVETDGTDSLLGGNQAIIPIAVPVTIGGNAVSGIGDSTSTGATTTGGAGDGGLIGGIVTDGTGSIGGGNQVIVPIQLPVTIGGNAVSVIGDSTTDGSHTGGAPGTPGT</sequence>
<feature type="region of interest" description="Disordered" evidence="4">
    <location>
        <begin position="195"/>
        <end position="215"/>
    </location>
</feature>
<gene>
    <name evidence="7" type="ORF">RSA3_00435</name>
</gene>
<proteinExistence type="predicted"/>
<feature type="non-terminal residue" evidence="7">
    <location>
        <position position="378"/>
    </location>
</feature>
<dbReference type="GO" id="GO:0007155">
    <property type="term" value="P:cell adhesion"/>
    <property type="evidence" value="ECO:0007669"/>
    <property type="project" value="UniProtKB-KW"/>
</dbReference>
<name>A0A147FCM9_MICTE</name>
<feature type="domain" description="Chaplin" evidence="6">
    <location>
        <begin position="165"/>
        <end position="205"/>
    </location>
</feature>
<comment type="caution">
    <text evidence="7">The sequence shown here is derived from an EMBL/GenBank/DDBJ whole genome shotgun (WGS) entry which is preliminary data.</text>
</comment>
<protein>
    <recommendedName>
        <fullName evidence="6">Chaplin domain-containing protein</fullName>
    </recommendedName>
</protein>
<evidence type="ECO:0000256" key="2">
    <source>
        <dbReference type="ARBA" id="ARBA00022889"/>
    </source>
</evidence>
<feature type="chain" id="PRO_5007545082" description="Chaplin domain-containing protein" evidence="5">
    <location>
        <begin position="29"/>
        <end position="378"/>
    </location>
</feature>
<feature type="domain" description="Chaplin" evidence="6">
    <location>
        <begin position="332"/>
        <end position="372"/>
    </location>
</feature>
<feature type="signal peptide" evidence="5">
    <location>
        <begin position="1"/>
        <end position="28"/>
    </location>
</feature>
<feature type="region of interest" description="Disordered" evidence="4">
    <location>
        <begin position="62"/>
        <end position="94"/>
    </location>
</feature>
<dbReference type="RefSeq" id="WP_058612885.1">
    <property type="nucleotide sequence ID" value="NZ_LDRV01000002.1"/>
</dbReference>
<reference evidence="7 8" key="1">
    <citation type="journal article" date="2016" name="Front. Microbiol.">
        <title>Genomic Resource of Rice Seed Associated Bacteria.</title>
        <authorList>
            <person name="Midha S."/>
            <person name="Bansal K."/>
            <person name="Sharma S."/>
            <person name="Kumar N."/>
            <person name="Patil P.P."/>
            <person name="Chaudhry V."/>
            <person name="Patil P.B."/>
        </authorList>
    </citation>
    <scope>NUCLEOTIDE SEQUENCE [LARGE SCALE GENOMIC DNA]</scope>
    <source>
        <strain evidence="7 8">RSA3</strain>
    </source>
</reference>
<evidence type="ECO:0000256" key="1">
    <source>
        <dbReference type="ARBA" id="ARBA00022512"/>
    </source>
</evidence>
<keyword evidence="5" id="KW-0732">Signal</keyword>
<feature type="region of interest" description="Disordered" evidence="4">
    <location>
        <begin position="251"/>
        <end position="271"/>
    </location>
</feature>
<feature type="domain" description="Chaplin" evidence="6">
    <location>
        <begin position="277"/>
        <end position="317"/>
    </location>
</feature>
<dbReference type="AlphaFoldDB" id="A0A147FCM9"/>
<evidence type="ECO:0000256" key="5">
    <source>
        <dbReference type="SAM" id="SignalP"/>
    </source>
</evidence>
<dbReference type="InterPro" id="IPR005528">
    <property type="entry name" value="ChpA-H"/>
</dbReference>
<feature type="compositionally biased region" description="Low complexity" evidence="4">
    <location>
        <begin position="257"/>
        <end position="271"/>
    </location>
</feature>
<feature type="region of interest" description="Disordered" evidence="4">
    <location>
        <begin position="111"/>
        <end position="174"/>
    </location>
</feature>
<dbReference type="Proteomes" id="UP000072189">
    <property type="component" value="Unassembled WGS sequence"/>
</dbReference>
<evidence type="ECO:0000259" key="6">
    <source>
        <dbReference type="PROSITE" id="PS51884"/>
    </source>
</evidence>
<feature type="domain" description="Chaplin" evidence="6">
    <location>
        <begin position="87"/>
        <end position="127"/>
    </location>
</feature>
<evidence type="ECO:0000256" key="3">
    <source>
        <dbReference type="ARBA" id="ARBA00023087"/>
    </source>
</evidence>
<feature type="compositionally biased region" description="Low complexity" evidence="4">
    <location>
        <begin position="71"/>
        <end position="85"/>
    </location>
</feature>
<organism evidence="7 8">
    <name type="scientific">Microbacterium testaceum</name>
    <name type="common">Aureobacterium testaceum</name>
    <name type="synonym">Brevibacterium testaceum</name>
    <dbReference type="NCBI Taxonomy" id="2033"/>
    <lineage>
        <taxon>Bacteria</taxon>
        <taxon>Bacillati</taxon>
        <taxon>Actinomycetota</taxon>
        <taxon>Actinomycetes</taxon>
        <taxon>Micrococcales</taxon>
        <taxon>Microbacteriaceae</taxon>
        <taxon>Microbacterium</taxon>
    </lineage>
</organism>
<feature type="domain" description="Chaplin" evidence="6">
    <location>
        <begin position="221"/>
        <end position="261"/>
    </location>
</feature>
<keyword evidence="1" id="KW-0964">Secreted</keyword>
<evidence type="ECO:0000313" key="7">
    <source>
        <dbReference type="EMBL" id="KTS14280.1"/>
    </source>
</evidence>
<dbReference type="PROSITE" id="PS51257">
    <property type="entry name" value="PROKAR_LIPOPROTEIN"/>
    <property type="match status" value="1"/>
</dbReference>